<gene>
    <name evidence="11" type="ORF">HannXRQ_Chr00c0379g0574331</name>
</gene>
<organism evidence="11">
    <name type="scientific">Helianthus annuus</name>
    <name type="common">Common sunflower</name>
    <dbReference type="NCBI Taxonomy" id="4232"/>
    <lineage>
        <taxon>Eukaryota</taxon>
        <taxon>Viridiplantae</taxon>
        <taxon>Streptophyta</taxon>
        <taxon>Embryophyta</taxon>
        <taxon>Tracheophyta</taxon>
        <taxon>Spermatophyta</taxon>
        <taxon>Magnoliopsida</taxon>
        <taxon>eudicotyledons</taxon>
        <taxon>Gunneridae</taxon>
        <taxon>Pentapetalae</taxon>
        <taxon>asterids</taxon>
        <taxon>campanulids</taxon>
        <taxon>Asterales</taxon>
        <taxon>Asteraceae</taxon>
        <taxon>Asteroideae</taxon>
        <taxon>Heliantheae alliance</taxon>
        <taxon>Heliantheae</taxon>
        <taxon>Helianthus</taxon>
    </lineage>
</organism>
<accession>A0A1Y3BU11</accession>
<keyword evidence="6" id="KW-0813">Transport</keyword>
<evidence type="ECO:0000256" key="10">
    <source>
        <dbReference type="SAM" id="Phobius"/>
    </source>
</evidence>
<evidence type="ECO:0000256" key="9">
    <source>
        <dbReference type="SAM" id="MobiDB-lite"/>
    </source>
</evidence>
<dbReference type="InterPro" id="IPR008896">
    <property type="entry name" value="TIC214"/>
</dbReference>
<comment type="subcellular location">
    <subcellularLocation>
        <location evidence="1">Plastid membrane</location>
        <topology evidence="1">Multi-pass membrane protein</topology>
    </subcellularLocation>
</comment>
<reference evidence="11" key="1">
    <citation type="submission" date="2017-02" db="EMBL/GenBank/DDBJ databases">
        <title>Sunflower complete genome.</title>
        <authorList>
            <person name="Langlade N."/>
            <person name="Munos S."/>
        </authorList>
    </citation>
    <scope>NUCLEOTIDE SEQUENCE [LARGE SCALE GENOMIC DNA]</scope>
    <source>
        <tissue evidence="11">Leaves</tissue>
    </source>
</reference>
<sequence>MKWVGLLLVWIRQNRSIRKYIQANKYLVLELKNSMSMAGIFSIFLLVTCVHYLGRIPSPIFSTKLNMLEKMEEEEEFDNNEEEEFDNNEEEEFDNNKTVDYMYGNQENLKFKILEKKQKDEEKNFFLFEKPILTFFSIITDGIVHYDT</sequence>
<proteinExistence type="inferred from homology"/>
<feature type="region of interest" description="Disordered" evidence="9">
    <location>
        <begin position="72"/>
        <end position="92"/>
    </location>
</feature>
<keyword evidence="10" id="KW-0472">Membrane</keyword>
<name>A0A1Y3BU11_HELAN</name>
<dbReference type="InParanoid" id="A0A1Y3BU11"/>
<evidence type="ECO:0000256" key="2">
    <source>
        <dbReference type="ARBA" id="ARBA00009956"/>
    </source>
</evidence>
<protein>
    <recommendedName>
        <fullName evidence="4">Protein TIC 214</fullName>
    </recommendedName>
    <alternativeName>
        <fullName evidence="8">Translocon at the inner envelope membrane of chloroplasts 214</fullName>
    </alternativeName>
</protein>
<dbReference type="AlphaFoldDB" id="A0A1Y3BU11"/>
<evidence type="ECO:0000256" key="3">
    <source>
        <dbReference type="ARBA" id="ARBA00011510"/>
    </source>
</evidence>
<comment type="subunit">
    <text evidence="3">Part of the Tic complex.</text>
</comment>
<keyword evidence="6" id="KW-0653">Protein transport</keyword>
<evidence type="ECO:0000256" key="6">
    <source>
        <dbReference type="ARBA" id="ARBA00022927"/>
    </source>
</evidence>
<evidence type="ECO:0000256" key="8">
    <source>
        <dbReference type="ARBA" id="ARBA00029978"/>
    </source>
</evidence>
<dbReference type="EMBL" id="KZ113700">
    <property type="protein sequence ID" value="OTF84471.1"/>
    <property type="molecule type" value="Genomic_DNA"/>
</dbReference>
<dbReference type="STRING" id="4232.A0A1Y3BU11"/>
<evidence type="ECO:0000256" key="5">
    <source>
        <dbReference type="ARBA" id="ARBA00022692"/>
    </source>
</evidence>
<dbReference type="GO" id="GO:0042170">
    <property type="term" value="C:plastid membrane"/>
    <property type="evidence" value="ECO:0007669"/>
    <property type="project" value="UniProtKB-SubCell"/>
</dbReference>
<dbReference type="GO" id="GO:0015031">
    <property type="term" value="P:protein transport"/>
    <property type="evidence" value="ECO:0007669"/>
    <property type="project" value="UniProtKB-KW"/>
</dbReference>
<evidence type="ECO:0000256" key="1">
    <source>
        <dbReference type="ARBA" id="ARBA00004446"/>
    </source>
</evidence>
<evidence type="ECO:0000256" key="7">
    <source>
        <dbReference type="ARBA" id="ARBA00022989"/>
    </source>
</evidence>
<keyword evidence="7 10" id="KW-1133">Transmembrane helix</keyword>
<evidence type="ECO:0000313" key="11">
    <source>
        <dbReference type="EMBL" id="OTF84471.1"/>
    </source>
</evidence>
<feature type="transmembrane region" description="Helical" evidence="10">
    <location>
        <begin position="34"/>
        <end position="54"/>
    </location>
</feature>
<evidence type="ECO:0000256" key="4">
    <source>
        <dbReference type="ARBA" id="ARBA00016640"/>
    </source>
</evidence>
<dbReference type="Pfam" id="PF05758">
    <property type="entry name" value="Ycf1"/>
    <property type="match status" value="1"/>
</dbReference>
<comment type="similarity">
    <text evidence="2">Belongs to the TIC214 family.</text>
</comment>
<keyword evidence="5 10" id="KW-0812">Transmembrane</keyword>